<dbReference type="EMBL" id="CADIKL010000011">
    <property type="protein sequence ID" value="CAB3788874.1"/>
    <property type="molecule type" value="Genomic_DNA"/>
</dbReference>
<dbReference type="InterPro" id="IPR006015">
    <property type="entry name" value="Universal_stress_UspA"/>
</dbReference>
<dbReference type="PANTHER" id="PTHR46268:SF6">
    <property type="entry name" value="UNIVERSAL STRESS PROTEIN UP12"/>
    <property type="match status" value="1"/>
</dbReference>
<accession>A0A6J5FWX0</accession>
<name>A0A6J5FWX0_9BURK</name>
<dbReference type="InterPro" id="IPR014729">
    <property type="entry name" value="Rossmann-like_a/b/a_fold"/>
</dbReference>
<dbReference type="Gene3D" id="3.40.50.620">
    <property type="entry name" value="HUPs"/>
    <property type="match status" value="2"/>
</dbReference>
<evidence type="ECO:0000259" key="2">
    <source>
        <dbReference type="Pfam" id="PF00582"/>
    </source>
</evidence>
<evidence type="ECO:0000256" key="1">
    <source>
        <dbReference type="ARBA" id="ARBA00008791"/>
    </source>
</evidence>
<reference evidence="3 4" key="1">
    <citation type="submission" date="2020-04" db="EMBL/GenBank/DDBJ databases">
        <authorList>
            <person name="De Canck E."/>
        </authorList>
    </citation>
    <scope>NUCLEOTIDE SEQUENCE [LARGE SCALE GENOMIC DNA]</scope>
    <source>
        <strain evidence="3 4">LMG 28688</strain>
    </source>
</reference>
<feature type="domain" description="UspA" evidence="2">
    <location>
        <begin position="182"/>
        <end position="324"/>
    </location>
</feature>
<proteinExistence type="inferred from homology"/>
<protein>
    <recommendedName>
        <fullName evidence="2">UspA domain-containing protein</fullName>
    </recommendedName>
</protein>
<sequence>MTTPSIDSSAPAPIARILVAVDASPASMAALRYLGQLLGPASRPAMRPDISVRIVSVAENPRSLVPLGTWAAEQLDAARDEIHRDAENAAQLALDALHSCGSRIDAEVIDLCKDGGDVVDAIADAASRWPADMVVLGTSHPRGLMRWVAGEVSAPFARRLLRWPVLLVPAGYAADEGEVPSRILFATDGSEASFTALRTATALATPYAHWCAIYVVDQLLVPGTGAFERKLEELLSAAGGVAVAKARADLAACRQEGWDVETAIVKTANSFDDVSHTLDREAKRRNAQLLVLGTHGRRGLTRWLLGSVAERATRLTSVPLLLVPPAME</sequence>
<dbReference type="CDD" id="cd00293">
    <property type="entry name" value="USP-like"/>
    <property type="match status" value="2"/>
</dbReference>
<dbReference type="PANTHER" id="PTHR46268">
    <property type="entry name" value="STRESS RESPONSE PROTEIN NHAX"/>
    <property type="match status" value="1"/>
</dbReference>
<organism evidence="3 4">
    <name type="scientific">Paraburkholderia caffeinitolerans</name>
    <dbReference type="NCBI Taxonomy" id="1723730"/>
    <lineage>
        <taxon>Bacteria</taxon>
        <taxon>Pseudomonadati</taxon>
        <taxon>Pseudomonadota</taxon>
        <taxon>Betaproteobacteria</taxon>
        <taxon>Burkholderiales</taxon>
        <taxon>Burkholderiaceae</taxon>
        <taxon>Paraburkholderia</taxon>
    </lineage>
</organism>
<dbReference type="SUPFAM" id="SSF52402">
    <property type="entry name" value="Adenine nucleotide alpha hydrolases-like"/>
    <property type="match status" value="2"/>
</dbReference>
<dbReference type="AlphaFoldDB" id="A0A6J5FWX0"/>
<dbReference type="RefSeq" id="WP_129563681.1">
    <property type="nucleotide sequence ID" value="NZ_CADIKL010000011.1"/>
</dbReference>
<dbReference type="Pfam" id="PF00582">
    <property type="entry name" value="Usp"/>
    <property type="match status" value="2"/>
</dbReference>
<dbReference type="Proteomes" id="UP000494119">
    <property type="component" value="Unassembled WGS sequence"/>
</dbReference>
<feature type="domain" description="UspA" evidence="2">
    <location>
        <begin position="16"/>
        <end position="169"/>
    </location>
</feature>
<evidence type="ECO:0000313" key="4">
    <source>
        <dbReference type="Proteomes" id="UP000494119"/>
    </source>
</evidence>
<dbReference type="InterPro" id="IPR006016">
    <property type="entry name" value="UspA"/>
</dbReference>
<evidence type="ECO:0000313" key="3">
    <source>
        <dbReference type="EMBL" id="CAB3788874.1"/>
    </source>
</evidence>
<comment type="similarity">
    <text evidence="1">Belongs to the universal stress protein A family.</text>
</comment>
<keyword evidence="4" id="KW-1185">Reference proteome</keyword>
<dbReference type="PRINTS" id="PR01438">
    <property type="entry name" value="UNVRSLSTRESS"/>
</dbReference>
<gene>
    <name evidence="3" type="ORF">LMG28688_02775</name>
</gene>